<evidence type="ECO:0000259" key="10">
    <source>
        <dbReference type="Pfam" id="PF20259"/>
    </source>
</evidence>
<dbReference type="PANTHER" id="PTHR11933">
    <property type="entry name" value="TRNA 5-METHYLAMINOMETHYL-2-THIOURIDYLATE -METHYLTRANSFERASE"/>
    <property type="match status" value="1"/>
</dbReference>
<feature type="compositionally biased region" description="Low complexity" evidence="8">
    <location>
        <begin position="310"/>
        <end position="322"/>
    </location>
</feature>
<dbReference type="InterPro" id="IPR023382">
    <property type="entry name" value="MnmA-like_central_sf"/>
</dbReference>
<dbReference type="InterPro" id="IPR014729">
    <property type="entry name" value="Rossmann-like_a/b/a_fold"/>
</dbReference>
<keyword evidence="7" id="KW-1015">Disulfide bond</keyword>
<feature type="non-terminal residue" evidence="11">
    <location>
        <position position="1"/>
    </location>
</feature>
<evidence type="ECO:0000256" key="8">
    <source>
        <dbReference type="SAM" id="MobiDB-lite"/>
    </source>
</evidence>
<dbReference type="AlphaFoldDB" id="X1FAW0"/>
<dbReference type="InterPro" id="IPR046884">
    <property type="entry name" value="MnmA-like_central"/>
</dbReference>
<keyword evidence="3" id="KW-0819">tRNA processing</keyword>
<feature type="region of interest" description="Disordered" evidence="8">
    <location>
        <begin position="308"/>
        <end position="331"/>
    </location>
</feature>
<organism evidence="11">
    <name type="scientific">marine sediment metagenome</name>
    <dbReference type="NCBI Taxonomy" id="412755"/>
    <lineage>
        <taxon>unclassified sequences</taxon>
        <taxon>metagenomes</taxon>
        <taxon>ecological metagenomes</taxon>
    </lineage>
</organism>
<evidence type="ECO:0000256" key="6">
    <source>
        <dbReference type="ARBA" id="ARBA00022884"/>
    </source>
</evidence>
<dbReference type="FunFam" id="2.30.30.280:FF:000001">
    <property type="entry name" value="tRNA-specific 2-thiouridylase MnmA"/>
    <property type="match status" value="1"/>
</dbReference>
<evidence type="ECO:0000259" key="9">
    <source>
        <dbReference type="Pfam" id="PF20258"/>
    </source>
</evidence>
<evidence type="ECO:0000256" key="2">
    <source>
        <dbReference type="ARBA" id="ARBA00022679"/>
    </source>
</evidence>
<dbReference type="GO" id="GO:0002143">
    <property type="term" value="P:tRNA wobble position uridine thiolation"/>
    <property type="evidence" value="ECO:0007669"/>
    <property type="project" value="TreeGrafter"/>
</dbReference>
<evidence type="ECO:0000256" key="5">
    <source>
        <dbReference type="ARBA" id="ARBA00022840"/>
    </source>
</evidence>
<keyword evidence="6" id="KW-0694">RNA-binding</keyword>
<feature type="domain" description="tRNA-specific 2-thiouridylase MnmA-like C-terminal" evidence="9">
    <location>
        <begin position="272"/>
        <end position="355"/>
    </location>
</feature>
<dbReference type="Gene3D" id="2.30.30.280">
    <property type="entry name" value="Adenine nucleotide alpha hydrolases-like domains"/>
    <property type="match status" value="1"/>
</dbReference>
<accession>X1FAW0</accession>
<gene>
    <name evidence="11" type="ORF">S03H2_09784</name>
</gene>
<proteinExistence type="inferred from homology"/>
<keyword evidence="2" id="KW-0808">Transferase</keyword>
<evidence type="ECO:0000256" key="3">
    <source>
        <dbReference type="ARBA" id="ARBA00022694"/>
    </source>
</evidence>
<dbReference type="CDD" id="cd01998">
    <property type="entry name" value="MnmA_TRMU-like"/>
    <property type="match status" value="1"/>
</dbReference>
<dbReference type="Pfam" id="PF20259">
    <property type="entry name" value="tRNA_Me_trans_M"/>
    <property type="match status" value="1"/>
</dbReference>
<dbReference type="NCBIfam" id="TIGR00420">
    <property type="entry name" value="trmU"/>
    <property type="match status" value="1"/>
</dbReference>
<evidence type="ECO:0000256" key="7">
    <source>
        <dbReference type="ARBA" id="ARBA00023157"/>
    </source>
</evidence>
<dbReference type="Pfam" id="PF03054">
    <property type="entry name" value="tRNA_Me_trans"/>
    <property type="match status" value="1"/>
</dbReference>
<dbReference type="InterPro" id="IPR004506">
    <property type="entry name" value="MnmA-like"/>
</dbReference>
<dbReference type="Gene3D" id="3.40.50.620">
    <property type="entry name" value="HUPs"/>
    <property type="match status" value="1"/>
</dbReference>
<evidence type="ECO:0000313" key="11">
    <source>
        <dbReference type="EMBL" id="GAH26509.1"/>
    </source>
</evidence>
<dbReference type="GO" id="GO:0000049">
    <property type="term" value="F:tRNA binding"/>
    <property type="evidence" value="ECO:0007669"/>
    <property type="project" value="UniProtKB-KW"/>
</dbReference>
<dbReference type="SUPFAM" id="SSF52402">
    <property type="entry name" value="Adenine nucleotide alpha hydrolases-like"/>
    <property type="match status" value="1"/>
</dbReference>
<dbReference type="HAMAP" id="MF_00144">
    <property type="entry name" value="tRNA_thiouridyl_MnmA"/>
    <property type="match status" value="1"/>
</dbReference>
<comment type="caution">
    <text evidence="11">The sequence shown here is derived from an EMBL/GenBank/DDBJ whole genome shotgun (WGS) entry which is preliminary data.</text>
</comment>
<dbReference type="InterPro" id="IPR046885">
    <property type="entry name" value="MnmA-like_C"/>
</dbReference>
<dbReference type="NCBIfam" id="NF001138">
    <property type="entry name" value="PRK00143.1"/>
    <property type="match status" value="1"/>
</dbReference>
<feature type="domain" description="tRNA-specific 2-thiouridylase MnmA-like central" evidence="10">
    <location>
        <begin position="211"/>
        <end position="263"/>
    </location>
</feature>
<name>X1FAW0_9ZZZZ</name>
<dbReference type="GO" id="GO:0016783">
    <property type="term" value="F:sulfurtransferase activity"/>
    <property type="evidence" value="ECO:0007669"/>
    <property type="project" value="InterPro"/>
</dbReference>
<keyword evidence="1" id="KW-0820">tRNA-binding</keyword>
<keyword evidence="4" id="KW-0547">Nucleotide-binding</keyword>
<sequence>GLNSPFVAAHLLKEQGYAPVGVFMRSGVTLGPQDESDLLSSPRCCSAEDASDARRVAGQLDIPFYVLNFAADFQRLIDHFCAEYGRGRTPNPCILCNRDMKFGRLFGYADALGARCVATGHYARVEWEAGRWRLKRGLDRDKDQSYVLFPLPPERLERVRLPLGEITKREVRQIARDLGLAVRDKPESQEICFVTGTIGDLIRERRPDLVRPGPILDLEGDELGRHDGIVHFTIGQRRGLGIALGEPRYVVAIRPETGAVVVGPAEALNRAGFVAEEVVWHERVPAEPIRAEVQIRYQHAAAPAWITRLDGSSGADGPSGPGRAEVRFDEPQRAVTPGQAAVFYRDDRVLGGGWIDRPIDALASP</sequence>
<dbReference type="Pfam" id="PF20258">
    <property type="entry name" value="tRNA_Me_trans_C"/>
    <property type="match status" value="1"/>
</dbReference>
<dbReference type="GO" id="GO:0005524">
    <property type="term" value="F:ATP binding"/>
    <property type="evidence" value="ECO:0007669"/>
    <property type="project" value="UniProtKB-KW"/>
</dbReference>
<dbReference type="EMBL" id="BARU01005087">
    <property type="protein sequence ID" value="GAH26509.1"/>
    <property type="molecule type" value="Genomic_DNA"/>
</dbReference>
<evidence type="ECO:0000256" key="1">
    <source>
        <dbReference type="ARBA" id="ARBA00022555"/>
    </source>
</evidence>
<dbReference type="PANTHER" id="PTHR11933:SF5">
    <property type="entry name" value="MITOCHONDRIAL TRNA-SPECIFIC 2-THIOURIDYLASE 1"/>
    <property type="match status" value="1"/>
</dbReference>
<protein>
    <submittedName>
        <fullName evidence="11">Uncharacterized protein</fullName>
    </submittedName>
</protein>
<evidence type="ECO:0000256" key="4">
    <source>
        <dbReference type="ARBA" id="ARBA00022741"/>
    </source>
</evidence>
<keyword evidence="5" id="KW-0067">ATP-binding</keyword>
<reference evidence="11" key="1">
    <citation type="journal article" date="2014" name="Front. Microbiol.">
        <title>High frequency of phylogenetically diverse reductive dehalogenase-homologous genes in deep subseafloor sedimentary metagenomes.</title>
        <authorList>
            <person name="Kawai M."/>
            <person name="Futagami T."/>
            <person name="Toyoda A."/>
            <person name="Takaki Y."/>
            <person name="Nishi S."/>
            <person name="Hori S."/>
            <person name="Arai W."/>
            <person name="Tsubouchi T."/>
            <person name="Morono Y."/>
            <person name="Uchiyama I."/>
            <person name="Ito T."/>
            <person name="Fujiyama A."/>
            <person name="Inagaki F."/>
            <person name="Takami H."/>
        </authorList>
    </citation>
    <scope>NUCLEOTIDE SEQUENCE</scope>
    <source>
        <strain evidence="11">Expedition CK06-06</strain>
    </source>
</reference>
<dbReference type="Gene3D" id="2.40.30.10">
    <property type="entry name" value="Translation factors"/>
    <property type="match status" value="1"/>
</dbReference>